<evidence type="ECO:0008006" key="4">
    <source>
        <dbReference type="Google" id="ProtNLM"/>
    </source>
</evidence>
<evidence type="ECO:0000313" key="3">
    <source>
        <dbReference type="Proteomes" id="UP000436694"/>
    </source>
</evidence>
<dbReference type="EMBL" id="WIXK01000016">
    <property type="protein sequence ID" value="MQY44425.1"/>
    <property type="molecule type" value="Genomic_DNA"/>
</dbReference>
<gene>
    <name evidence="2" type="ORF">GG681_17415</name>
</gene>
<dbReference type="InterPro" id="IPR005625">
    <property type="entry name" value="PepSY-ass_TM"/>
</dbReference>
<feature type="transmembrane region" description="Helical" evidence="1">
    <location>
        <begin position="458"/>
        <end position="476"/>
    </location>
</feature>
<reference evidence="2 3" key="1">
    <citation type="submission" date="2019-10" db="EMBL/GenBank/DDBJ databases">
        <title>Epibacterium sp. nov., isolated from seawater.</title>
        <authorList>
            <person name="Zhang X."/>
            <person name="Li N."/>
        </authorList>
    </citation>
    <scope>NUCLEOTIDE SEQUENCE [LARGE SCALE GENOMIC DNA]</scope>
    <source>
        <strain evidence="2 3">SM1969</strain>
    </source>
</reference>
<keyword evidence="1" id="KW-1133">Transmembrane helix</keyword>
<dbReference type="PANTHER" id="PTHR34219">
    <property type="entry name" value="IRON-REGULATED INNER MEMBRANE PROTEIN-RELATED"/>
    <property type="match status" value="1"/>
</dbReference>
<feature type="transmembrane region" description="Helical" evidence="1">
    <location>
        <begin position="12"/>
        <end position="31"/>
    </location>
</feature>
<dbReference type="Pfam" id="PF03929">
    <property type="entry name" value="PepSY_TM"/>
    <property type="match status" value="1"/>
</dbReference>
<keyword evidence="1" id="KW-0472">Membrane</keyword>
<evidence type="ECO:0000256" key="1">
    <source>
        <dbReference type="SAM" id="Phobius"/>
    </source>
</evidence>
<feature type="transmembrane region" description="Helical" evidence="1">
    <location>
        <begin position="488"/>
        <end position="507"/>
    </location>
</feature>
<keyword evidence="1" id="KW-0812">Transmembrane</keyword>
<feature type="transmembrane region" description="Helical" evidence="1">
    <location>
        <begin position="395"/>
        <end position="422"/>
    </location>
</feature>
<dbReference type="RefSeq" id="WP_153549317.1">
    <property type="nucleotide sequence ID" value="NZ_WIXK01000016.1"/>
</dbReference>
<name>A0A844ANU3_9RHOB</name>
<proteinExistence type="predicted"/>
<organism evidence="2 3">
    <name type="scientific">Tritonibacter aquimaris</name>
    <dbReference type="NCBI Taxonomy" id="2663379"/>
    <lineage>
        <taxon>Bacteria</taxon>
        <taxon>Pseudomonadati</taxon>
        <taxon>Pseudomonadota</taxon>
        <taxon>Alphaproteobacteria</taxon>
        <taxon>Rhodobacterales</taxon>
        <taxon>Paracoccaceae</taxon>
        <taxon>Tritonibacter</taxon>
    </lineage>
</organism>
<feature type="transmembrane region" description="Helical" evidence="1">
    <location>
        <begin position="158"/>
        <end position="180"/>
    </location>
</feature>
<sequence length="525" mass="57147">MSGPSNQAIKRMISLHGWSGTLVSIFLYAVILTGTVSVLSDEIARWADPRPAAVNPFSRPIDDTMLRLRNQVPGDFRGHIEIDHARDGSLRMFFYEARRIPKRGTVEYGRDYLLDPETHLLISAKQGEAPNQVVNAPYRELPHFIVDLHARLLIPGRLGLYATGLLGVMLLVAAITGILIHRHILKDLFVAERPGGRVVSLRDRHGLASVWGLPFSILLAFTGTFLSFAVSLGLPIVAVAAFGGDIERAFNAVTQPPKTVDARPAELANIDQVLSQSFAIVGSYPRTIEIEDAGRADARITTLHRNGGINQVRAAMLEFDGVSGALIGERPLVGHKASVGSSTVALMTPLHYGDFAGLASKAVWVALGSALTVSMVSGMQLWLRRREDDPLWRGCQIAFSAVAWGVPLSMVGAAYGAFLYTLDGDTHYGTHVGFFLSSLAVVFWALFAKDAKVLSVQLLKVLSWTMLALPVIRLQTGGISWGEAILDNIWEVLLMDLVCVTIPAILLTRTRLQQRAEIAAQNPAE</sequence>
<dbReference type="Proteomes" id="UP000436694">
    <property type="component" value="Unassembled WGS sequence"/>
</dbReference>
<comment type="caution">
    <text evidence="2">The sequence shown here is derived from an EMBL/GenBank/DDBJ whole genome shotgun (WGS) entry which is preliminary data.</text>
</comment>
<dbReference type="AlphaFoldDB" id="A0A844ANU3"/>
<accession>A0A844ANU3</accession>
<protein>
    <recommendedName>
        <fullName evidence="4">PepSY-associated TM helix</fullName>
    </recommendedName>
</protein>
<keyword evidence="3" id="KW-1185">Reference proteome</keyword>
<feature type="transmembrane region" description="Helical" evidence="1">
    <location>
        <begin position="428"/>
        <end position="446"/>
    </location>
</feature>
<feature type="transmembrane region" description="Helical" evidence="1">
    <location>
        <begin position="210"/>
        <end position="243"/>
    </location>
</feature>
<evidence type="ECO:0000313" key="2">
    <source>
        <dbReference type="EMBL" id="MQY44425.1"/>
    </source>
</evidence>
<feature type="transmembrane region" description="Helical" evidence="1">
    <location>
        <begin position="362"/>
        <end position="383"/>
    </location>
</feature>
<dbReference type="PANTHER" id="PTHR34219:SF4">
    <property type="entry name" value="PEPSY DOMAIN-CONTAINING PROTEIN"/>
    <property type="match status" value="1"/>
</dbReference>